<dbReference type="AlphaFoldDB" id="A0A7S4V206"/>
<proteinExistence type="predicted"/>
<dbReference type="SUPFAM" id="SSF50998">
    <property type="entry name" value="Quinoprotein alcohol dehydrogenase-like"/>
    <property type="match status" value="1"/>
</dbReference>
<dbReference type="EMBL" id="HBKS01000214">
    <property type="protein sequence ID" value="CAE2342860.1"/>
    <property type="molecule type" value="Transcribed_RNA"/>
</dbReference>
<protein>
    <submittedName>
        <fullName evidence="2">Uncharacterized protein</fullName>
    </submittedName>
</protein>
<evidence type="ECO:0000313" key="2">
    <source>
        <dbReference type="EMBL" id="CAE2342860.1"/>
    </source>
</evidence>
<dbReference type="InterPro" id="IPR011047">
    <property type="entry name" value="Quinoprotein_ADH-like_sf"/>
</dbReference>
<gene>
    <name evidence="1" type="ORF">CPAR00382_LOCUS167</name>
    <name evidence="2" type="ORF">CPAR00382_LOCUS170</name>
</gene>
<organism evidence="2">
    <name type="scientific">Cryptomonas paramaecium</name>
    <dbReference type="NCBI Taxonomy" id="2898"/>
    <lineage>
        <taxon>Eukaryota</taxon>
        <taxon>Cryptophyceae</taxon>
        <taxon>Cryptomonadales</taxon>
        <taxon>Cryptomonadaceae</taxon>
        <taxon>Cryptomonas</taxon>
    </lineage>
</organism>
<sequence>MGLSQTAPATPLCWAQVQLTHRRSFPRCLCVAGRWVIAGTMGGGRDHAESLVALDAATLARVGDPSPQPHGSWVWSVWAGPGGRLWAGVGRQLVTWPDWEQGGDAE</sequence>
<accession>A0A7S4V206</accession>
<dbReference type="EMBL" id="HBKS01000211">
    <property type="protein sequence ID" value="CAE2342856.1"/>
    <property type="molecule type" value="Transcribed_RNA"/>
</dbReference>
<name>A0A7S4V206_9CRYP</name>
<reference evidence="2" key="1">
    <citation type="submission" date="2021-01" db="EMBL/GenBank/DDBJ databases">
        <authorList>
            <person name="Corre E."/>
            <person name="Pelletier E."/>
            <person name="Niang G."/>
            <person name="Scheremetjew M."/>
            <person name="Finn R."/>
            <person name="Kale V."/>
            <person name="Holt S."/>
            <person name="Cochrane G."/>
            <person name="Meng A."/>
            <person name="Brown T."/>
            <person name="Cohen L."/>
        </authorList>
    </citation>
    <scope>NUCLEOTIDE SEQUENCE</scope>
    <source>
        <strain evidence="2">CCAP977/2a</strain>
    </source>
</reference>
<evidence type="ECO:0000313" key="1">
    <source>
        <dbReference type="EMBL" id="CAE2342856.1"/>
    </source>
</evidence>